<proteinExistence type="inferred from homology"/>
<evidence type="ECO:0000259" key="9">
    <source>
        <dbReference type="PROSITE" id="PS51188"/>
    </source>
</evidence>
<reference evidence="10" key="2">
    <citation type="submission" date="2015-06" db="UniProtKB">
        <authorList>
            <consortium name="EnsemblProtists"/>
        </authorList>
    </citation>
    <scope>IDENTIFICATION</scope>
    <source>
        <strain evidence="10">Emoy2</strain>
    </source>
</reference>
<dbReference type="SUPFAM" id="SSF46565">
    <property type="entry name" value="Chaperone J-domain"/>
    <property type="match status" value="1"/>
</dbReference>
<evidence type="ECO:0008006" key="12">
    <source>
        <dbReference type="Google" id="ProtNLM"/>
    </source>
</evidence>
<evidence type="ECO:0000313" key="11">
    <source>
        <dbReference type="Proteomes" id="UP000011713"/>
    </source>
</evidence>
<keyword evidence="3 6" id="KW-0863">Zinc-finger</keyword>
<feature type="region of interest" description="Disordered" evidence="7">
    <location>
        <begin position="54"/>
        <end position="91"/>
    </location>
</feature>
<dbReference type="InterPro" id="IPR002939">
    <property type="entry name" value="DnaJ_C"/>
</dbReference>
<feature type="domain" description="CR-type" evidence="9">
    <location>
        <begin position="105"/>
        <end position="187"/>
    </location>
</feature>
<dbReference type="eggNOG" id="KOG0712">
    <property type="taxonomic scope" value="Eukaryota"/>
</dbReference>
<keyword evidence="11" id="KW-1185">Reference proteome</keyword>
<dbReference type="GO" id="GO:0004519">
    <property type="term" value="F:endonuclease activity"/>
    <property type="evidence" value="ECO:0007669"/>
    <property type="project" value="InterPro"/>
</dbReference>
<dbReference type="Gene3D" id="1.10.287.110">
    <property type="entry name" value="DnaJ domain"/>
    <property type="match status" value="1"/>
</dbReference>
<evidence type="ECO:0000256" key="4">
    <source>
        <dbReference type="ARBA" id="ARBA00022833"/>
    </source>
</evidence>
<feature type="compositionally biased region" description="Basic and acidic residues" evidence="7">
    <location>
        <begin position="54"/>
        <end position="67"/>
    </location>
</feature>
<dbReference type="HOGENOM" id="CLU_470496_0_0_1"/>
<dbReference type="SUPFAM" id="SSF57938">
    <property type="entry name" value="DnaJ/Hsp40 cysteine-rich domain"/>
    <property type="match status" value="1"/>
</dbReference>
<dbReference type="GO" id="GO:0006281">
    <property type="term" value="P:DNA repair"/>
    <property type="evidence" value="ECO:0007669"/>
    <property type="project" value="InterPro"/>
</dbReference>
<keyword evidence="2" id="KW-0677">Repeat</keyword>
<dbReference type="InterPro" id="IPR018253">
    <property type="entry name" value="DnaJ_domain_CS"/>
</dbReference>
<keyword evidence="5" id="KW-0143">Chaperone</keyword>
<evidence type="ECO:0000256" key="6">
    <source>
        <dbReference type="PROSITE-ProRule" id="PRU00546"/>
    </source>
</evidence>
<dbReference type="Gene3D" id="3.30.2170.10">
    <property type="entry name" value="archaeoglobus fulgidus dsm 4304 superfamily"/>
    <property type="match status" value="1"/>
</dbReference>
<name>M4BTN9_HYAAE</name>
<dbReference type="CDD" id="cd06559">
    <property type="entry name" value="Endonuclease_V"/>
    <property type="match status" value="1"/>
</dbReference>
<dbReference type="InterPro" id="IPR008971">
    <property type="entry name" value="HSP40/DnaJ_pept-bd"/>
</dbReference>
<dbReference type="InterPro" id="IPR007581">
    <property type="entry name" value="Endonuclease-V"/>
</dbReference>
<organism evidence="10 11">
    <name type="scientific">Hyaloperonospora arabidopsidis (strain Emoy2)</name>
    <name type="common">Downy mildew agent</name>
    <name type="synonym">Peronospora arabidopsidis</name>
    <dbReference type="NCBI Taxonomy" id="559515"/>
    <lineage>
        <taxon>Eukaryota</taxon>
        <taxon>Sar</taxon>
        <taxon>Stramenopiles</taxon>
        <taxon>Oomycota</taxon>
        <taxon>Peronosporomycetes</taxon>
        <taxon>Peronosporales</taxon>
        <taxon>Peronosporaceae</taxon>
        <taxon>Hyaloperonospora</taxon>
    </lineage>
</organism>
<dbReference type="PANTHER" id="PTHR43888">
    <property type="entry name" value="DNAJ-LIKE-2, ISOFORM A-RELATED"/>
    <property type="match status" value="1"/>
</dbReference>
<keyword evidence="4 6" id="KW-0862">Zinc</keyword>
<dbReference type="CDD" id="cd06257">
    <property type="entry name" value="DnaJ"/>
    <property type="match status" value="1"/>
</dbReference>
<protein>
    <recommendedName>
        <fullName evidence="12">J domain-containing protein</fullName>
    </recommendedName>
</protein>
<dbReference type="SUPFAM" id="SSF49493">
    <property type="entry name" value="HSP40/DnaJ peptide-binding domain"/>
    <property type="match status" value="2"/>
</dbReference>
<dbReference type="FunFam" id="2.10.230.10:FF:000002">
    <property type="entry name" value="Molecular chaperone DnaJ"/>
    <property type="match status" value="1"/>
</dbReference>
<dbReference type="InterPro" id="IPR001623">
    <property type="entry name" value="DnaJ_domain"/>
</dbReference>
<dbReference type="GO" id="GO:0051082">
    <property type="term" value="F:unfolded protein binding"/>
    <property type="evidence" value="ECO:0007669"/>
    <property type="project" value="InterPro"/>
</dbReference>
<dbReference type="Proteomes" id="UP000011713">
    <property type="component" value="Unassembled WGS sequence"/>
</dbReference>
<evidence type="ECO:0000256" key="1">
    <source>
        <dbReference type="ARBA" id="ARBA00022723"/>
    </source>
</evidence>
<evidence type="ECO:0000256" key="2">
    <source>
        <dbReference type="ARBA" id="ARBA00022737"/>
    </source>
</evidence>
<dbReference type="PROSITE" id="PS00636">
    <property type="entry name" value="DNAJ_1"/>
    <property type="match status" value="1"/>
</dbReference>
<evidence type="ECO:0000259" key="8">
    <source>
        <dbReference type="PROSITE" id="PS50076"/>
    </source>
</evidence>
<dbReference type="InParanoid" id="M4BTN9"/>
<dbReference type="Pfam" id="PF00684">
    <property type="entry name" value="DnaJ_CXXCXGXG"/>
    <property type="match status" value="1"/>
</dbReference>
<dbReference type="InterPro" id="IPR036869">
    <property type="entry name" value="J_dom_sf"/>
</dbReference>
<evidence type="ECO:0000256" key="7">
    <source>
        <dbReference type="SAM" id="MobiDB-lite"/>
    </source>
</evidence>
<dbReference type="STRING" id="559515.M4BTN9"/>
<dbReference type="InterPro" id="IPR001305">
    <property type="entry name" value="HSP_DnaJ_Cys-rich_dom"/>
</dbReference>
<dbReference type="OMA" id="NYPSQLG"/>
<dbReference type="EnsemblProtists" id="HpaT809824">
    <property type="protein sequence ID" value="HpaP809824"/>
    <property type="gene ID" value="HpaG809824"/>
</dbReference>
<dbReference type="GO" id="GO:0030544">
    <property type="term" value="F:Hsp70 protein binding"/>
    <property type="evidence" value="ECO:0007669"/>
    <property type="project" value="InterPro"/>
</dbReference>
<keyword evidence="1 6" id="KW-0479">Metal-binding</keyword>
<dbReference type="PRINTS" id="PR00625">
    <property type="entry name" value="JDOMAIN"/>
</dbReference>
<evidence type="ECO:0000256" key="3">
    <source>
        <dbReference type="ARBA" id="ARBA00022771"/>
    </source>
</evidence>
<feature type="zinc finger region" description="CR-type" evidence="6">
    <location>
        <begin position="105"/>
        <end position="187"/>
    </location>
</feature>
<dbReference type="EMBL" id="JH597858">
    <property type="status" value="NOT_ANNOTATED_CDS"/>
    <property type="molecule type" value="Genomic_DNA"/>
</dbReference>
<reference evidence="11" key="1">
    <citation type="journal article" date="2010" name="Science">
        <title>Signatures of adaptation to obligate biotrophy in the Hyaloperonospora arabidopsidis genome.</title>
        <authorList>
            <person name="Baxter L."/>
            <person name="Tripathy S."/>
            <person name="Ishaque N."/>
            <person name="Boot N."/>
            <person name="Cabral A."/>
            <person name="Kemen E."/>
            <person name="Thines M."/>
            <person name="Ah-Fong A."/>
            <person name="Anderson R."/>
            <person name="Badejoko W."/>
            <person name="Bittner-Eddy P."/>
            <person name="Boore J.L."/>
            <person name="Chibucos M.C."/>
            <person name="Coates M."/>
            <person name="Dehal P."/>
            <person name="Delehaunty K."/>
            <person name="Dong S."/>
            <person name="Downton P."/>
            <person name="Dumas B."/>
            <person name="Fabro G."/>
            <person name="Fronick C."/>
            <person name="Fuerstenberg S.I."/>
            <person name="Fulton L."/>
            <person name="Gaulin E."/>
            <person name="Govers F."/>
            <person name="Hughes L."/>
            <person name="Humphray S."/>
            <person name="Jiang R.H."/>
            <person name="Judelson H."/>
            <person name="Kamoun S."/>
            <person name="Kyung K."/>
            <person name="Meijer H."/>
            <person name="Minx P."/>
            <person name="Morris P."/>
            <person name="Nelson J."/>
            <person name="Phuntumart V."/>
            <person name="Qutob D."/>
            <person name="Rehmany A."/>
            <person name="Rougon-Cardoso A."/>
            <person name="Ryden P."/>
            <person name="Torto-Alalibo T."/>
            <person name="Studholme D."/>
            <person name="Wang Y."/>
            <person name="Win J."/>
            <person name="Wood J."/>
            <person name="Clifton S.W."/>
            <person name="Rogers J."/>
            <person name="Van den Ackerveken G."/>
            <person name="Jones J.D."/>
            <person name="McDowell J.M."/>
            <person name="Beynon J."/>
            <person name="Tyler B.M."/>
        </authorList>
    </citation>
    <scope>NUCLEOTIDE SEQUENCE [LARGE SCALE GENOMIC DNA]</scope>
    <source>
        <strain evidence="11">Emoy2</strain>
    </source>
</reference>
<dbReference type="Gene3D" id="2.10.230.10">
    <property type="entry name" value="Heat shock protein DnaJ, cysteine-rich domain"/>
    <property type="match status" value="1"/>
</dbReference>
<dbReference type="CDD" id="cd10747">
    <property type="entry name" value="DnaJ_C"/>
    <property type="match status" value="1"/>
</dbReference>
<dbReference type="FunFam" id="2.60.260.20:FF:000013">
    <property type="entry name" value="DnaJ subfamily B member 11"/>
    <property type="match status" value="1"/>
</dbReference>
<dbReference type="GO" id="GO:0008270">
    <property type="term" value="F:zinc ion binding"/>
    <property type="evidence" value="ECO:0007669"/>
    <property type="project" value="UniProtKB-KW"/>
</dbReference>
<dbReference type="Pfam" id="PF04493">
    <property type="entry name" value="Endonuclease_5"/>
    <property type="match status" value="1"/>
</dbReference>
<dbReference type="PROSITE" id="PS50076">
    <property type="entry name" value="DNAJ_2"/>
    <property type="match status" value="1"/>
</dbReference>
<dbReference type="AlphaFoldDB" id="M4BTN9"/>
<dbReference type="CDD" id="cd10719">
    <property type="entry name" value="DnaJ_zf"/>
    <property type="match status" value="1"/>
</dbReference>
<evidence type="ECO:0000256" key="5">
    <source>
        <dbReference type="ARBA" id="ARBA00023186"/>
    </source>
</evidence>
<dbReference type="Pfam" id="PF01556">
    <property type="entry name" value="DnaJ_C"/>
    <property type="match status" value="1"/>
</dbReference>
<accession>M4BTN9</accession>
<sequence length="580" mass="64397">MEASEVEIKKAYRKLSLKYHPDKYKGDKDVESRFHAISRAYEVLSDPQKRQVYDLEGTEGLKRDEQSAGRPSSPFDGFFGGGGGQQRGPDAAVDMPVTLEELYNGAQKQAQFSRNVICRKCRGTGAKGGKTSPCKKCRGKGHVIVEQQVGPGFTVQMQQPCPKCGGRGKTFKAACPFCHGHKVVEEDKVLTAEVERGMPSTHQIVFERESEQHPGMVPGDVIFRLYQLPHDRFRRAGDDLHLDLAISLEEALLGYKQPIQHLDDRTVVLSNSQVTTPFEVRVVQNEGMPVHNYPSQLGNLHVRHEIRFPAKLSIEQKELVKKLLPEDEQLVEVDAIQWQLHPLAANKVNNPVLRRVAGVDISFLKDSDEHACASLVVLDYPSQTVLYEAFTYVSLPAPYIPGFLAFREVPALRKLYNDLRCRCPDLLPDVTLVDGNGVLHPQGFGLASHFGVLEGISTIGVGKTFLNVDGLTKSVVKNLMDKAREEEKREVVKLRGKSGKVWGAALCSTTAVTNPVYVSIGHLMSLDTSIAIAQACSQYRVPEPIRQADLRSRAVIRDWNSSNTVNTTLNLYRVNSTHGL</sequence>
<dbReference type="InterPro" id="IPR036410">
    <property type="entry name" value="HSP_DnaJ_Cys-rich_dom_sf"/>
</dbReference>
<dbReference type="GO" id="GO:0006457">
    <property type="term" value="P:protein folding"/>
    <property type="evidence" value="ECO:0007669"/>
    <property type="project" value="InterPro"/>
</dbReference>
<dbReference type="Pfam" id="PF00226">
    <property type="entry name" value="DnaJ"/>
    <property type="match status" value="1"/>
</dbReference>
<dbReference type="FunCoup" id="M4BTN9">
    <property type="interactions" value="11"/>
</dbReference>
<dbReference type="Gene3D" id="2.60.260.20">
    <property type="entry name" value="Urease metallochaperone UreE, N-terminal domain"/>
    <property type="match status" value="2"/>
</dbReference>
<dbReference type="VEuPathDB" id="FungiDB:HpaG809824"/>
<dbReference type="SMART" id="SM00271">
    <property type="entry name" value="DnaJ"/>
    <property type="match status" value="1"/>
</dbReference>
<dbReference type="PROSITE" id="PS51188">
    <property type="entry name" value="ZF_CR"/>
    <property type="match status" value="1"/>
</dbReference>
<dbReference type="eggNOG" id="KOG4417">
    <property type="taxonomic scope" value="Eukaryota"/>
</dbReference>
<dbReference type="InterPro" id="IPR044713">
    <property type="entry name" value="DNJA1/2-like"/>
</dbReference>
<dbReference type="HAMAP" id="MF_00801">
    <property type="entry name" value="Endonuclease_5"/>
    <property type="match status" value="1"/>
</dbReference>
<feature type="domain" description="J" evidence="8">
    <location>
        <begin position="1"/>
        <end position="57"/>
    </location>
</feature>
<evidence type="ECO:0000313" key="10">
    <source>
        <dbReference type="EnsemblProtists" id="HpaP809824"/>
    </source>
</evidence>